<organism evidence="3 4">
    <name type="scientific">Sinorhizobium numidicum</name>
    <dbReference type="NCBI Taxonomy" id="680248"/>
    <lineage>
        <taxon>Bacteria</taxon>
        <taxon>Pseudomonadati</taxon>
        <taxon>Pseudomonadota</taxon>
        <taxon>Alphaproteobacteria</taxon>
        <taxon>Hyphomicrobiales</taxon>
        <taxon>Rhizobiaceae</taxon>
        <taxon>Sinorhizobium/Ensifer group</taxon>
        <taxon>Sinorhizobium</taxon>
    </lineage>
</organism>
<dbReference type="RefSeq" id="WP_280733604.1">
    <property type="nucleotide sequence ID" value="NZ_CP120368.1"/>
</dbReference>
<evidence type="ECO:0000313" key="4">
    <source>
        <dbReference type="Proteomes" id="UP001235547"/>
    </source>
</evidence>
<dbReference type="Pfam" id="PF07007">
    <property type="entry name" value="LprI"/>
    <property type="match status" value="1"/>
</dbReference>
<evidence type="ECO:0000313" key="3">
    <source>
        <dbReference type="EMBL" id="WEX82853.1"/>
    </source>
</evidence>
<name>A0ABY8CZR4_9HYPH</name>
<accession>A0ABY8CZR4</accession>
<keyword evidence="4" id="KW-1185">Reference proteome</keyword>
<evidence type="ECO:0000256" key="1">
    <source>
        <dbReference type="SAM" id="SignalP"/>
    </source>
</evidence>
<dbReference type="Proteomes" id="UP001235547">
    <property type="component" value="Chromosome 1"/>
</dbReference>
<reference evidence="3 4" key="1">
    <citation type="submission" date="2023-03" db="EMBL/GenBank/DDBJ databases">
        <authorList>
            <person name="Kaur S."/>
            <person name="Espinosa-Saiz D."/>
            <person name="Velazquez E."/>
            <person name="Menendez E."/>
            <person name="diCenzo G.C."/>
        </authorList>
    </citation>
    <scope>NUCLEOTIDE SEQUENCE [LARGE SCALE GENOMIC DNA]</scope>
    <source>
        <strain evidence="3 4">LMG 27395</strain>
    </source>
</reference>
<keyword evidence="1" id="KW-0732">Signal</keyword>
<evidence type="ECO:0000259" key="2">
    <source>
        <dbReference type="Pfam" id="PF07007"/>
    </source>
</evidence>
<gene>
    <name evidence="3" type="ORF">PYH38_005193</name>
</gene>
<feature type="signal peptide" evidence="1">
    <location>
        <begin position="1"/>
        <end position="27"/>
    </location>
</feature>
<proteinExistence type="predicted"/>
<dbReference type="Gene3D" id="1.20.1270.180">
    <property type="match status" value="1"/>
</dbReference>
<sequence length="136" mass="15195">MKKTERFSVMLAIFLASVAAMMVPAFSDDLYDKCIAKVSDNASFAQCGSQWVKREDDKLNATWKTVFAETSGQTRTDMLAEQRLWNAYKESACAFYANGDWGREGQVLDFLACRAGVIAARTKNLDDYGAFFKGDN</sequence>
<feature type="domain" description="Lysozyme inhibitor LprI-like N-terminal" evidence="2">
    <location>
        <begin position="39"/>
        <end position="125"/>
    </location>
</feature>
<dbReference type="InterPro" id="IPR009739">
    <property type="entry name" value="LprI-like_N"/>
</dbReference>
<feature type="chain" id="PRO_5046408602" evidence="1">
    <location>
        <begin position="28"/>
        <end position="136"/>
    </location>
</feature>
<protein>
    <submittedName>
        <fullName evidence="3">Lysozyme inhibitor LprI family protein</fullName>
    </submittedName>
</protein>
<dbReference type="EMBL" id="CP120371">
    <property type="protein sequence ID" value="WEX82853.1"/>
    <property type="molecule type" value="Genomic_DNA"/>
</dbReference>